<dbReference type="PANTHER" id="PTHR47447:SF17">
    <property type="entry name" value="OS12G0638900 PROTEIN"/>
    <property type="match status" value="1"/>
</dbReference>
<organism evidence="4 5">
    <name type="scientific">Sphaeroforma arctica JP610</name>
    <dbReference type="NCBI Taxonomy" id="667725"/>
    <lineage>
        <taxon>Eukaryota</taxon>
        <taxon>Ichthyosporea</taxon>
        <taxon>Ichthyophonida</taxon>
        <taxon>Sphaeroforma</taxon>
    </lineage>
</organism>
<evidence type="ECO:0000313" key="4">
    <source>
        <dbReference type="EMBL" id="KNC87387.1"/>
    </source>
</evidence>
<dbReference type="NCBIfam" id="TIGR00756">
    <property type="entry name" value="PPR"/>
    <property type="match status" value="3"/>
</dbReference>
<dbReference type="Pfam" id="PF13041">
    <property type="entry name" value="PPR_2"/>
    <property type="match status" value="1"/>
</dbReference>
<protein>
    <recommendedName>
        <fullName evidence="6">Pentacotripeptide-repeat region of PRORP domain-containing protein</fullName>
    </recommendedName>
</protein>
<dbReference type="InterPro" id="IPR002885">
    <property type="entry name" value="PPR_rpt"/>
</dbReference>
<feature type="repeat" description="PPR" evidence="2">
    <location>
        <begin position="618"/>
        <end position="652"/>
    </location>
</feature>
<feature type="compositionally biased region" description="Polar residues" evidence="3">
    <location>
        <begin position="961"/>
        <end position="971"/>
    </location>
</feature>
<sequence length="2352" mass="260957">MFNRCSRIHDQGLPFAEIGRRLYSSKLDHSSASNHQSPHKSDLTTEKLLTRRDIDYKLRTWEGVSESVSYKRAHDRDKEYIRSQEPSGAGGVQGDDLSNHFPHSTKRKTNTSKRKVNTQGTNWVIVGGKVVRRNERPPEKDQWKNAIHLIKRGLKQNNGAVTDVHCAFVMDLCKKEKRFVECWEVFQAAMQHRLPVNERMCVLATKSLKYTSQVECIAEVVHAMSGYPLYDRKRPLQVLHSPLEPDEMICVLGRCGRVDDALKVWSAYCGNASAVDLTARSRVFVMVHAAGSVSGVEVKESVVSSGAVCSTQIRGAKITGGKSTGKGKVTFASMGNALLAGMVPDRPHEALRFYKNELASNPAYTHDLSTVNALLSAYAHVGDFESGAHLFRMLEHTFVPANPAARSSPIHRSSLFHGHNGRIRRSLEADTLNGLHTEQPIVVDPKQTMGNIHIPDHPYPTAQSTQTLRLAPKRDTYHKMLRLCCATGHYDAMADVVLGMWHSKPQSDLRPNSETIAVGVDALTRSGEWKRALVFFETLSASSTLEQSTRSYNTLMHAYGSGGVLKKLPQVLQKMREHGVKRDVVTYNTAISAYARAGCFDEAVQMFCAGQRDGTSMGAISYTGVIDAANSSGRYTEALRWFDEMRGRKLKLNATAYTSALTACVGGGRQARAVDVFGEMRANDVRPSEDGYVAIFNAFTQLDMWQEVIRIIDRFQVTEKVNWGSVRTLSTNNGDLKASISGTKLAEYGYIREPNAKSHRLTGYVGTTAEELAPGIKVYNAALTALYEMGQWRHALRIFYTLTQSNTDTQQLRESEFTTEIVRGGTRKSFMGSPKPDIATYNISLLLLSMGGRPHEAMRVFKSLSECEYFFNYTPDVQAGLSADRRVDTGPRISRASHVDTQNTRLPQRDGITYHNIIQVLSEHGHLDSLRLIMNDYHKFQSANNTGGDVRGLTGEQHSNVYGHSTGSESAEISHHSLHNNGHTRADTSPNSETDVSFESAMSKINAMMGEHGKPIAGTPQAGSKSRTPESRRVGVVSQRSFSNLIDRSSVSFCLYDGRELDRLPKRSASTKPLIKHCGRSFHTSRGRPPWSNQFAISPPRPIIFDGQLRCKMGFASCRSFSAFTVQQAVYSRPNTWQTYFHVAKNSHLHSATVNFSPFRFITYRGNYTDAKNLDSLPPAVKVIHTYSPSSTTIRKSAAKRKAYPVVAAKQSSPDTTNYNATEVSSIISKTRDTHVSFLPESSTTGTANNLAQRIVLSDSARYRHSRLNPVPPPTSEVQQSPSHEPIGSNTKRTSHLPLHQQPINISSLEDLDTALSRALANYKYSWQEGVRRAVQVNDSAVSLGKPSAKLRRAQKYLSSANKNAVSVGTSHYDQLLSICMHERHIPTALTVLNEMQAIANDNNNVEGSGQRLLSPTAYQVKMHICDRKGNSKEAVQTLREYLSAYGTHKAVSSTTDYDGGSAILLERTGQEFCGLANTLVASTDFMSQYALKTCARTGDWNKIEQVLVLAKGAMSGRPPYSAVDRFGVQTQATGRMSIQSRGASQSEGRARTCATTSQDVPALDFDALCQLGLREILAQAAPKSGRLKGKTNVVTPVQQRLMSMLDYLYEHKMCVFRVELNINSINVQVVDAMSKDDTTKVASTIVVEGARAAAPATTKLSGSERKHSGSIQGRRQVPTANGVESLSNAKPVALWPTIAQSNEQSRRLLMCISHIRPTDRSPATQLAFIHVCASLGSRLEGIDALKVYLQRFRSRTDKLCARERLEDQQAFSKMMRVCAQQGNGAHARDILSMCDRYLRIHAVSRLWETSRGDRSSGDSCANDTDRHIGVLKNQVCRGKTDEDSVSTNISIVSSVSANPDEHTRVRTEGTNMYSQRLAYHFSRHDLMYQGVVDGMRTYKYLKKRTWRNLSFSATLLTTLLSESHDTTLGDTAEQLIESVVLESLRVGAFNDVAGICKSMNQSNLSTRIVCMWLEIFIKGTASYKEVSDIKHHTASNTHSQTMKSATLRPKESILADLRHILDIGMQQRCLTSGNSNDVSHQAKLFDTMINSCAAIGDYKLAESAFLLQVRYGIKPGGKTSQMVHKFITSKSQKADSQSQLGTMFRCVKLLTDDSVAIVDIGTANSHLLKMVRNRQIQMSRYLIERILPVLNISPDRSTYDMYFRALEKGSKWQTIVELYPKFQEMIMKNFRTNGGRAADTSYHTDGVHHSDGAYMNALKAQVKLGKSVDVLDIVNDVYRAKVMPTAQLLYVAAANCAQRRGACAALSLCERMQDAHFEVVEPVWKKVMAALSDAGLSDEVSVMIRVGSLEVYRQQGVPLKKSAKRYAQVYRKGREEYEDLTIEMGLPKDVL</sequence>
<feature type="repeat" description="PPR" evidence="2">
    <location>
        <begin position="583"/>
        <end position="617"/>
    </location>
</feature>
<feature type="region of interest" description="Disordered" evidence="3">
    <location>
        <begin position="1262"/>
        <end position="1301"/>
    </location>
</feature>
<evidence type="ECO:0000313" key="5">
    <source>
        <dbReference type="Proteomes" id="UP000054560"/>
    </source>
</evidence>
<keyword evidence="1" id="KW-0677">Repeat</keyword>
<dbReference type="OrthoDB" id="185373at2759"/>
<dbReference type="Pfam" id="PF13812">
    <property type="entry name" value="PPR_3"/>
    <property type="match status" value="1"/>
</dbReference>
<dbReference type="STRING" id="667725.A0A0L0GED3"/>
<dbReference type="Pfam" id="PF01535">
    <property type="entry name" value="PPR"/>
    <property type="match status" value="1"/>
</dbReference>
<dbReference type="InterPro" id="IPR011990">
    <property type="entry name" value="TPR-like_helical_dom_sf"/>
</dbReference>
<dbReference type="GeneID" id="25900983"/>
<dbReference type="Proteomes" id="UP000054560">
    <property type="component" value="Unassembled WGS sequence"/>
</dbReference>
<keyword evidence="5" id="KW-1185">Reference proteome</keyword>
<dbReference type="PANTHER" id="PTHR47447">
    <property type="entry name" value="OS03G0856100 PROTEIN"/>
    <property type="match status" value="1"/>
</dbReference>
<feature type="repeat" description="PPR" evidence="2">
    <location>
        <begin position="548"/>
        <end position="582"/>
    </location>
</feature>
<dbReference type="Gene3D" id="1.25.40.10">
    <property type="entry name" value="Tetratricopeptide repeat domain"/>
    <property type="match status" value="4"/>
</dbReference>
<reference evidence="4 5" key="1">
    <citation type="submission" date="2011-02" db="EMBL/GenBank/DDBJ databases">
        <title>The Genome Sequence of Sphaeroforma arctica JP610.</title>
        <authorList>
            <consortium name="The Broad Institute Genome Sequencing Platform"/>
            <person name="Russ C."/>
            <person name="Cuomo C."/>
            <person name="Young S.K."/>
            <person name="Zeng Q."/>
            <person name="Gargeya S."/>
            <person name="Alvarado L."/>
            <person name="Berlin A."/>
            <person name="Chapman S.B."/>
            <person name="Chen Z."/>
            <person name="Freedman E."/>
            <person name="Gellesch M."/>
            <person name="Goldberg J."/>
            <person name="Griggs A."/>
            <person name="Gujja S."/>
            <person name="Heilman E."/>
            <person name="Heiman D."/>
            <person name="Howarth C."/>
            <person name="Mehta T."/>
            <person name="Neiman D."/>
            <person name="Pearson M."/>
            <person name="Roberts A."/>
            <person name="Saif S."/>
            <person name="Shea T."/>
            <person name="Shenoy N."/>
            <person name="Sisk P."/>
            <person name="Stolte C."/>
            <person name="Sykes S."/>
            <person name="White J."/>
            <person name="Yandava C."/>
            <person name="Burger G."/>
            <person name="Gray M.W."/>
            <person name="Holland P.W.H."/>
            <person name="King N."/>
            <person name="Lang F.B.F."/>
            <person name="Roger A.J."/>
            <person name="Ruiz-Trillo I."/>
            <person name="Haas B."/>
            <person name="Nusbaum C."/>
            <person name="Birren B."/>
        </authorList>
    </citation>
    <scope>NUCLEOTIDE SEQUENCE [LARGE SCALE GENOMIC DNA]</scope>
    <source>
        <strain evidence="4 5">JP610</strain>
    </source>
</reference>
<evidence type="ECO:0000256" key="1">
    <source>
        <dbReference type="ARBA" id="ARBA00022737"/>
    </source>
</evidence>
<feature type="compositionally biased region" description="Polar residues" evidence="3">
    <location>
        <begin position="1276"/>
        <end position="1292"/>
    </location>
</feature>
<gene>
    <name evidence="4" type="ORF">SARC_00479</name>
</gene>
<feature type="compositionally biased region" description="Basic residues" evidence="3">
    <location>
        <begin position="103"/>
        <end position="115"/>
    </location>
</feature>
<dbReference type="PROSITE" id="PS51375">
    <property type="entry name" value="PPR"/>
    <property type="match status" value="4"/>
</dbReference>
<dbReference type="RefSeq" id="XP_014161289.1">
    <property type="nucleotide sequence ID" value="XM_014305814.1"/>
</dbReference>
<dbReference type="EMBL" id="KQ241611">
    <property type="protein sequence ID" value="KNC87387.1"/>
    <property type="molecule type" value="Genomic_DNA"/>
</dbReference>
<evidence type="ECO:0000256" key="3">
    <source>
        <dbReference type="SAM" id="MobiDB-lite"/>
    </source>
</evidence>
<name>A0A0L0GED3_9EUKA</name>
<dbReference type="eggNOG" id="KOG4197">
    <property type="taxonomic scope" value="Eukaryota"/>
</dbReference>
<feature type="compositionally biased region" description="Polar residues" evidence="3">
    <location>
        <begin position="979"/>
        <end position="997"/>
    </location>
</feature>
<feature type="region of interest" description="Disordered" evidence="3">
    <location>
        <begin position="77"/>
        <end position="115"/>
    </location>
</feature>
<feature type="region of interest" description="Disordered" evidence="3">
    <location>
        <begin position="27"/>
        <end position="46"/>
    </location>
</feature>
<feature type="region of interest" description="Disordered" evidence="3">
    <location>
        <begin position="1657"/>
        <end position="1677"/>
    </location>
</feature>
<feature type="region of interest" description="Disordered" evidence="3">
    <location>
        <begin position="961"/>
        <end position="997"/>
    </location>
</feature>
<evidence type="ECO:0000256" key="2">
    <source>
        <dbReference type="PROSITE-ProRule" id="PRU00708"/>
    </source>
</evidence>
<feature type="repeat" description="PPR" evidence="2">
    <location>
        <begin position="653"/>
        <end position="687"/>
    </location>
</feature>
<proteinExistence type="predicted"/>
<accession>A0A0L0GED3</accession>
<feature type="region of interest" description="Disordered" evidence="3">
    <location>
        <begin position="1011"/>
        <end position="1036"/>
    </location>
</feature>
<evidence type="ECO:0008006" key="6">
    <source>
        <dbReference type="Google" id="ProtNLM"/>
    </source>
</evidence>